<accession>A0A388LPS2</accession>
<feature type="region of interest" description="Disordered" evidence="3">
    <location>
        <begin position="426"/>
        <end position="453"/>
    </location>
</feature>
<name>A0A388LPS2_CHABU</name>
<keyword evidence="7" id="KW-1185">Reference proteome</keyword>
<feature type="domain" description="Protein kinase" evidence="5">
    <location>
        <begin position="695"/>
        <end position="1019"/>
    </location>
</feature>
<evidence type="ECO:0000256" key="3">
    <source>
        <dbReference type="SAM" id="MobiDB-lite"/>
    </source>
</evidence>
<proteinExistence type="predicted"/>
<keyword evidence="4" id="KW-0732">Signal</keyword>
<evidence type="ECO:0000313" key="7">
    <source>
        <dbReference type="Proteomes" id="UP000265515"/>
    </source>
</evidence>
<keyword evidence="2" id="KW-0067">ATP-binding</keyword>
<dbReference type="OrthoDB" id="259423at2759"/>
<dbReference type="Gramene" id="GBG84346">
    <property type="protein sequence ID" value="GBG84346"/>
    <property type="gene ID" value="CBR_g38317"/>
</dbReference>
<dbReference type="PANTHER" id="PTHR47989:SF61">
    <property type="entry name" value="PROTEIN KINASE DOMAIN-CONTAINING PROTEIN"/>
    <property type="match status" value="1"/>
</dbReference>
<feature type="region of interest" description="Disordered" evidence="3">
    <location>
        <begin position="576"/>
        <end position="599"/>
    </location>
</feature>
<reference evidence="6 7" key="1">
    <citation type="journal article" date="2018" name="Cell">
        <title>The Chara Genome: Secondary Complexity and Implications for Plant Terrestrialization.</title>
        <authorList>
            <person name="Nishiyama T."/>
            <person name="Sakayama H."/>
            <person name="Vries J.D."/>
            <person name="Buschmann H."/>
            <person name="Saint-Marcoux D."/>
            <person name="Ullrich K.K."/>
            <person name="Haas F.B."/>
            <person name="Vanderstraeten L."/>
            <person name="Becker D."/>
            <person name="Lang D."/>
            <person name="Vosolsobe S."/>
            <person name="Rombauts S."/>
            <person name="Wilhelmsson P.K.I."/>
            <person name="Janitza P."/>
            <person name="Kern R."/>
            <person name="Heyl A."/>
            <person name="Rumpler F."/>
            <person name="Villalobos L.I.A.C."/>
            <person name="Clay J.M."/>
            <person name="Skokan R."/>
            <person name="Toyoda A."/>
            <person name="Suzuki Y."/>
            <person name="Kagoshima H."/>
            <person name="Schijlen E."/>
            <person name="Tajeshwar N."/>
            <person name="Catarino B."/>
            <person name="Hetherington A.J."/>
            <person name="Saltykova A."/>
            <person name="Bonnot C."/>
            <person name="Breuninger H."/>
            <person name="Symeonidi A."/>
            <person name="Radhakrishnan G.V."/>
            <person name="Van Nieuwerburgh F."/>
            <person name="Deforce D."/>
            <person name="Chang C."/>
            <person name="Karol K.G."/>
            <person name="Hedrich R."/>
            <person name="Ulvskov P."/>
            <person name="Glockner G."/>
            <person name="Delwiche C.F."/>
            <person name="Petrasek J."/>
            <person name="Van de Peer Y."/>
            <person name="Friml J."/>
            <person name="Beilby M."/>
            <person name="Dolan L."/>
            <person name="Kohara Y."/>
            <person name="Sugano S."/>
            <person name="Fujiyama A."/>
            <person name="Delaux P.-M."/>
            <person name="Quint M."/>
            <person name="TheiBen G."/>
            <person name="Hagemann M."/>
            <person name="Harholt J."/>
            <person name="Dunand C."/>
            <person name="Zachgo S."/>
            <person name="Langdale J."/>
            <person name="Maumus F."/>
            <person name="Straeten D.V.D."/>
            <person name="Gould S.B."/>
            <person name="Rensing S.A."/>
        </authorList>
    </citation>
    <scope>NUCLEOTIDE SEQUENCE [LARGE SCALE GENOMIC DNA]</scope>
    <source>
        <strain evidence="6 7">S276</strain>
    </source>
</reference>
<evidence type="ECO:0000256" key="1">
    <source>
        <dbReference type="ARBA" id="ARBA00022741"/>
    </source>
</evidence>
<dbReference type="InterPro" id="IPR001245">
    <property type="entry name" value="Ser-Thr/Tyr_kinase_cat_dom"/>
</dbReference>
<dbReference type="GO" id="GO:0005524">
    <property type="term" value="F:ATP binding"/>
    <property type="evidence" value="ECO:0007669"/>
    <property type="project" value="UniProtKB-KW"/>
</dbReference>
<feature type="compositionally biased region" description="Low complexity" evidence="3">
    <location>
        <begin position="441"/>
        <end position="453"/>
    </location>
</feature>
<dbReference type="SMART" id="SM00220">
    <property type="entry name" value="S_TKc"/>
    <property type="match status" value="1"/>
</dbReference>
<dbReference type="InterPro" id="IPR008271">
    <property type="entry name" value="Ser/Thr_kinase_AS"/>
</dbReference>
<dbReference type="AlphaFoldDB" id="A0A388LPS2"/>
<dbReference type="PANTHER" id="PTHR47989">
    <property type="entry name" value="OS01G0750732 PROTEIN"/>
    <property type="match status" value="1"/>
</dbReference>
<evidence type="ECO:0000256" key="4">
    <source>
        <dbReference type="SAM" id="SignalP"/>
    </source>
</evidence>
<feature type="region of interest" description="Disordered" evidence="3">
    <location>
        <begin position="486"/>
        <end position="544"/>
    </location>
</feature>
<dbReference type="Gene3D" id="3.30.200.20">
    <property type="entry name" value="Phosphorylase Kinase, domain 1"/>
    <property type="match status" value="1"/>
</dbReference>
<dbReference type="Gene3D" id="2.120.10.30">
    <property type="entry name" value="TolB, C-terminal domain"/>
    <property type="match status" value="1"/>
</dbReference>
<dbReference type="PROSITE" id="PS00108">
    <property type="entry name" value="PROTEIN_KINASE_ST"/>
    <property type="match status" value="1"/>
</dbReference>
<dbReference type="InterPro" id="IPR000719">
    <property type="entry name" value="Prot_kinase_dom"/>
</dbReference>
<feature type="compositionally biased region" description="Low complexity" evidence="3">
    <location>
        <begin position="486"/>
        <end position="536"/>
    </location>
</feature>
<feature type="region of interest" description="Disordered" evidence="3">
    <location>
        <begin position="646"/>
        <end position="675"/>
    </location>
</feature>
<dbReference type="STRING" id="69332.A0A388LPS2"/>
<feature type="signal peptide" evidence="4">
    <location>
        <begin position="1"/>
        <end position="21"/>
    </location>
</feature>
<dbReference type="SUPFAM" id="SSF56112">
    <property type="entry name" value="Protein kinase-like (PK-like)"/>
    <property type="match status" value="1"/>
</dbReference>
<gene>
    <name evidence="6" type="ORF">CBR_g38317</name>
</gene>
<dbReference type="SUPFAM" id="SSF75011">
    <property type="entry name" value="3-carboxy-cis,cis-mucoante lactonizing enzyme"/>
    <property type="match status" value="1"/>
</dbReference>
<evidence type="ECO:0000259" key="5">
    <source>
        <dbReference type="PROSITE" id="PS50011"/>
    </source>
</evidence>
<dbReference type="Proteomes" id="UP000265515">
    <property type="component" value="Unassembled WGS sequence"/>
</dbReference>
<feature type="compositionally biased region" description="Polar residues" evidence="3">
    <location>
        <begin position="661"/>
        <end position="675"/>
    </location>
</feature>
<dbReference type="Pfam" id="PF07714">
    <property type="entry name" value="PK_Tyr_Ser-Thr"/>
    <property type="match status" value="1"/>
</dbReference>
<feature type="chain" id="PRO_5017230043" description="Protein kinase domain-containing protein" evidence="4">
    <location>
        <begin position="22"/>
        <end position="1029"/>
    </location>
</feature>
<evidence type="ECO:0000313" key="6">
    <source>
        <dbReference type="EMBL" id="GBG84346.1"/>
    </source>
</evidence>
<comment type="caution">
    <text evidence="6">The sequence shown here is derived from an EMBL/GenBank/DDBJ whole genome shotgun (WGS) entry which is preliminary data.</text>
</comment>
<dbReference type="InterPro" id="IPR011009">
    <property type="entry name" value="Kinase-like_dom_sf"/>
</dbReference>
<keyword evidence="1" id="KW-0547">Nucleotide-binding</keyword>
<sequence>MGTLFAWNFSILLLTSSVVLWQSEGMHAYAGLVGSVRARKVLGGGTNPSFLVIGETELMKNLGDVLASRSDKSSGAQFSIQDLALSSNGSTIFYAEQCHSTDATGSQVVSTVKRAELLPDGKYEIVNFTRSWDWVINGVLILDANYLIVAVGDCVNTGFQSVDVSTGKAAVLTPVDCPLRIAKHPLHPYIFISADTRIYGMSIAPPSALTTLPSVSNRSNLAGPVCAAHNSSYIGYCADEEPLNAHTDSLDPSRVRFDWPLIGARAISTDGKSLYVADLYNNAVRRVNTFTGATETIAGNADAVEGDGGPSFAGFNEPCALAVTHDGCNLFVAERKGGAIRWLTFQQPHGNVLAVKTVALVRKSNDSLGSFRSLILSEDDNCLYAGTDDGQIFKIGVNHSALHQCGVSPPSASAYSSWPSMPASTMLSSEGLAPNTGELMSTTSPSSISPTTVSSSSELLAYSSTLPPLPSSTSPPLELLASSSIHVSPSSSSSSSASVSSPPLESASRSMSSSDSSSSSSSSSASHGPSHLAPSSESMMMPFPGSEFSPHPSAYISHDSASSHYDGLSDSSAVSLVGSSLSGSSPSSPLGASHENGSPGKTSALVVGLAAGLTAAVAVSFLASCIVLYALKQHWRSDCSSNKQVPASASAKESKPESVIVTDSNTSRSASTPAHISKSGMTKFTLAEIQKAIQEGHCLTGKGGGFGDVYRGSMEIENGKATVAIKVMRGACDEIKHKQFMAELNTIGQVRHKNLCQILGYCTEDEKYFLIYPFVSGGSLYDHLHSSFDMAVPTSEPLERAQTTPPASHGTDLLTWRDRMSIAQQVAEGLCYLHHSLEPPILHRDVKSRNVLLERVQNGNRSSVRALLTDFGLARPGIAAEDQEKTFTGEETVPTLTRSGTPGYMAPEYANGAKLTMKNDVFAFGVILMELITGQKAITGLTRHDSHPVMLYTLARKWLSRDSLTVKQLDEIMDPTLVPSLTAHEREMIHRAGKLACQCTDDIPSERPLMQAVVQQLLIIGQDRNSTLQ</sequence>
<dbReference type="GO" id="GO:0004672">
    <property type="term" value="F:protein kinase activity"/>
    <property type="evidence" value="ECO:0007669"/>
    <property type="project" value="InterPro"/>
</dbReference>
<dbReference type="InterPro" id="IPR011042">
    <property type="entry name" value="6-blade_b-propeller_TolB-like"/>
</dbReference>
<protein>
    <recommendedName>
        <fullName evidence="5">Protein kinase domain-containing protein</fullName>
    </recommendedName>
</protein>
<feature type="compositionally biased region" description="Low complexity" evidence="3">
    <location>
        <begin position="576"/>
        <end position="593"/>
    </location>
</feature>
<organism evidence="6 7">
    <name type="scientific">Chara braunii</name>
    <name type="common">Braun's stonewort</name>
    <dbReference type="NCBI Taxonomy" id="69332"/>
    <lineage>
        <taxon>Eukaryota</taxon>
        <taxon>Viridiplantae</taxon>
        <taxon>Streptophyta</taxon>
        <taxon>Charophyceae</taxon>
        <taxon>Charales</taxon>
        <taxon>Characeae</taxon>
        <taxon>Chara</taxon>
    </lineage>
</organism>
<dbReference type="EMBL" id="BFEA01000472">
    <property type="protein sequence ID" value="GBG84346.1"/>
    <property type="molecule type" value="Genomic_DNA"/>
</dbReference>
<dbReference type="PROSITE" id="PS50011">
    <property type="entry name" value="PROTEIN_KINASE_DOM"/>
    <property type="match status" value="1"/>
</dbReference>
<dbReference type="Gene3D" id="1.10.510.10">
    <property type="entry name" value="Transferase(Phosphotransferase) domain 1"/>
    <property type="match status" value="1"/>
</dbReference>
<evidence type="ECO:0000256" key="2">
    <source>
        <dbReference type="ARBA" id="ARBA00022840"/>
    </source>
</evidence>